<proteinExistence type="predicted"/>
<dbReference type="Proteomes" id="UP000077412">
    <property type="component" value="Chromosome"/>
</dbReference>
<protein>
    <submittedName>
        <fullName evidence="2">Uncharacterized protein</fullName>
    </submittedName>
</protein>
<accession>A0A1B1Z902</accession>
<dbReference type="OrthoDB" id="2186822at2"/>
<evidence type="ECO:0000256" key="1">
    <source>
        <dbReference type="SAM" id="MobiDB-lite"/>
    </source>
</evidence>
<gene>
    <name evidence="2" type="ORF">ABE41_018060</name>
</gene>
<reference evidence="2 3" key="1">
    <citation type="submission" date="2016-08" db="EMBL/GenBank/DDBJ databases">
        <title>Complete genome sequence of Fictibacillus arsenicus G25-54, a strain with toxicity to nematodes and a potential arsenic-resistance activity.</title>
        <authorList>
            <person name="Zheng Z."/>
        </authorList>
    </citation>
    <scope>NUCLEOTIDE SEQUENCE [LARGE SCALE GENOMIC DNA]</scope>
    <source>
        <strain evidence="2 3">G25-54</strain>
    </source>
</reference>
<organism evidence="2 3">
    <name type="scientific">Fictibacillus arsenicus</name>
    <dbReference type="NCBI Taxonomy" id="255247"/>
    <lineage>
        <taxon>Bacteria</taxon>
        <taxon>Bacillati</taxon>
        <taxon>Bacillota</taxon>
        <taxon>Bacilli</taxon>
        <taxon>Bacillales</taxon>
        <taxon>Fictibacillaceae</taxon>
        <taxon>Fictibacillus</taxon>
    </lineage>
</organism>
<feature type="compositionally biased region" description="Basic and acidic residues" evidence="1">
    <location>
        <begin position="107"/>
        <end position="120"/>
    </location>
</feature>
<keyword evidence="3" id="KW-1185">Reference proteome</keyword>
<name>A0A1B1Z902_9BACL</name>
<feature type="region of interest" description="Disordered" evidence="1">
    <location>
        <begin position="98"/>
        <end position="120"/>
    </location>
</feature>
<dbReference type="KEGG" id="far:ABE41_018060"/>
<dbReference type="EMBL" id="CP016761">
    <property type="protein sequence ID" value="ANX13920.1"/>
    <property type="molecule type" value="Genomic_DNA"/>
</dbReference>
<evidence type="ECO:0000313" key="2">
    <source>
        <dbReference type="EMBL" id="ANX13920.1"/>
    </source>
</evidence>
<dbReference type="AlphaFoldDB" id="A0A1B1Z902"/>
<dbReference type="STRING" id="255247.ABE41_018060"/>
<dbReference type="RefSeq" id="WP_066293397.1">
    <property type="nucleotide sequence ID" value="NZ_CP016761.1"/>
</dbReference>
<evidence type="ECO:0000313" key="3">
    <source>
        <dbReference type="Proteomes" id="UP000077412"/>
    </source>
</evidence>
<sequence>MSDWDSNSIDISNSFDQDFKSNSTELITEPIHQLDHNTFSNYNGEHECFNYNDPLKYCYKHQFKPFLLDFGNGVHFVKPHYVEGYMREDGTYVNGYYRDGDGNTSINRDENHGGGYLRRD</sequence>